<feature type="transmembrane region" description="Helical" evidence="1">
    <location>
        <begin position="103"/>
        <end position="123"/>
    </location>
</feature>
<feature type="transmembrane region" description="Helical" evidence="1">
    <location>
        <begin position="80"/>
        <end position="97"/>
    </location>
</feature>
<evidence type="ECO:0000256" key="1">
    <source>
        <dbReference type="SAM" id="Phobius"/>
    </source>
</evidence>
<feature type="transmembrane region" description="Helical" evidence="1">
    <location>
        <begin position="50"/>
        <end position="71"/>
    </location>
</feature>
<sequence length="133" mass="13683">MSSTTVTTRTTVALSTAQKVGLVLCALYSLSNIPSFLFPADSGDDPGPPLSILVVDTLLGVVGLVAAILAWRGNRVAHRIAAGAIIVITLTGLPAFFVDVPMAVKALVGFGVVLTVVIVVLMFSGPRRLPAAD</sequence>
<keyword evidence="1" id="KW-0812">Transmembrane</keyword>
<proteinExistence type="predicted"/>
<keyword evidence="3" id="KW-1185">Reference proteome</keyword>
<dbReference type="RefSeq" id="WP_165238036.1">
    <property type="nucleotide sequence ID" value="NZ_CP049257.1"/>
</dbReference>
<protein>
    <submittedName>
        <fullName evidence="2">Uncharacterized protein</fullName>
    </submittedName>
</protein>
<organism evidence="2 3">
    <name type="scientific">Nocardioides anomalus</name>
    <dbReference type="NCBI Taxonomy" id="2712223"/>
    <lineage>
        <taxon>Bacteria</taxon>
        <taxon>Bacillati</taxon>
        <taxon>Actinomycetota</taxon>
        <taxon>Actinomycetes</taxon>
        <taxon>Propionibacteriales</taxon>
        <taxon>Nocardioidaceae</taxon>
        <taxon>Nocardioides</taxon>
    </lineage>
</organism>
<keyword evidence="1" id="KW-0472">Membrane</keyword>
<dbReference type="EMBL" id="CP049257">
    <property type="protein sequence ID" value="QIG45449.1"/>
    <property type="molecule type" value="Genomic_DNA"/>
</dbReference>
<accession>A0A6G6WJP2</accession>
<reference evidence="2 3" key="1">
    <citation type="submission" date="2020-02" db="EMBL/GenBank/DDBJ databases">
        <title>Full genome sequence of Nocardioides sp. R-3366.</title>
        <authorList>
            <person name="Im W.-T."/>
        </authorList>
    </citation>
    <scope>NUCLEOTIDE SEQUENCE [LARGE SCALE GENOMIC DNA]</scope>
    <source>
        <strain evidence="2 3">R-3366</strain>
    </source>
</reference>
<evidence type="ECO:0000313" key="3">
    <source>
        <dbReference type="Proteomes" id="UP000502996"/>
    </source>
</evidence>
<dbReference type="KEGG" id="nano:G5V58_24275"/>
<evidence type="ECO:0000313" key="2">
    <source>
        <dbReference type="EMBL" id="QIG45449.1"/>
    </source>
</evidence>
<gene>
    <name evidence="2" type="ORF">G5V58_24275</name>
</gene>
<keyword evidence="1" id="KW-1133">Transmembrane helix</keyword>
<dbReference type="AlphaFoldDB" id="A0A6G6WJP2"/>
<dbReference type="Proteomes" id="UP000502996">
    <property type="component" value="Chromosome"/>
</dbReference>
<name>A0A6G6WJP2_9ACTN</name>